<gene>
    <name evidence="2" type="ORF">EJ02DRAFT_425913</name>
</gene>
<name>A0A6A5SC90_9PLEO</name>
<organism evidence="2 3">
    <name type="scientific">Clathrospora elynae</name>
    <dbReference type="NCBI Taxonomy" id="706981"/>
    <lineage>
        <taxon>Eukaryota</taxon>
        <taxon>Fungi</taxon>
        <taxon>Dikarya</taxon>
        <taxon>Ascomycota</taxon>
        <taxon>Pezizomycotina</taxon>
        <taxon>Dothideomycetes</taxon>
        <taxon>Pleosporomycetidae</taxon>
        <taxon>Pleosporales</taxon>
        <taxon>Diademaceae</taxon>
        <taxon>Clathrospora</taxon>
    </lineage>
</organism>
<feature type="coiled-coil region" evidence="1">
    <location>
        <begin position="26"/>
        <end position="60"/>
    </location>
</feature>
<dbReference type="OrthoDB" id="3684889at2759"/>
<evidence type="ECO:0000313" key="3">
    <source>
        <dbReference type="Proteomes" id="UP000800038"/>
    </source>
</evidence>
<dbReference type="Proteomes" id="UP000800038">
    <property type="component" value="Unassembled WGS sequence"/>
</dbReference>
<reference evidence="2" key="1">
    <citation type="journal article" date="2020" name="Stud. Mycol.">
        <title>101 Dothideomycetes genomes: a test case for predicting lifestyles and emergence of pathogens.</title>
        <authorList>
            <person name="Haridas S."/>
            <person name="Albert R."/>
            <person name="Binder M."/>
            <person name="Bloem J."/>
            <person name="Labutti K."/>
            <person name="Salamov A."/>
            <person name="Andreopoulos B."/>
            <person name="Baker S."/>
            <person name="Barry K."/>
            <person name="Bills G."/>
            <person name="Bluhm B."/>
            <person name="Cannon C."/>
            <person name="Castanera R."/>
            <person name="Culley D."/>
            <person name="Daum C."/>
            <person name="Ezra D."/>
            <person name="Gonzalez J."/>
            <person name="Henrissat B."/>
            <person name="Kuo A."/>
            <person name="Liang C."/>
            <person name="Lipzen A."/>
            <person name="Lutzoni F."/>
            <person name="Magnuson J."/>
            <person name="Mondo S."/>
            <person name="Nolan M."/>
            <person name="Ohm R."/>
            <person name="Pangilinan J."/>
            <person name="Park H.-J."/>
            <person name="Ramirez L."/>
            <person name="Alfaro M."/>
            <person name="Sun H."/>
            <person name="Tritt A."/>
            <person name="Yoshinaga Y."/>
            <person name="Zwiers L.-H."/>
            <person name="Turgeon B."/>
            <person name="Goodwin S."/>
            <person name="Spatafora J."/>
            <person name="Crous P."/>
            <person name="Grigoriev I."/>
        </authorList>
    </citation>
    <scope>NUCLEOTIDE SEQUENCE</scope>
    <source>
        <strain evidence="2">CBS 161.51</strain>
    </source>
</reference>
<keyword evidence="3" id="KW-1185">Reference proteome</keyword>
<proteinExistence type="predicted"/>
<dbReference type="EMBL" id="ML976111">
    <property type="protein sequence ID" value="KAF1938231.1"/>
    <property type="molecule type" value="Genomic_DNA"/>
</dbReference>
<keyword evidence="1" id="KW-0175">Coiled coil</keyword>
<dbReference type="AlphaFoldDB" id="A0A6A5SC90"/>
<sequence>MPYHLDHAHMRYLQQASKRHIDCSTNSIVHKQFAAAKREAEDLEKKKKQLEESDKKLRASTWMLAKSLCSVAKADCLAFASDFHATMPREIRDRVYSYLQVDESDLAYQMILDEEDDLETRTKLEAHTKHWQLPGFVGHDFAYECTQNFYETTTFRMHSWGFKSIKRLLANDYYHFDIVPAISIRYLKIEFYSGNGAQIVFQLVFSEQYDEVHRANGLVIHLKALGSLLYKLKDAAIGFQFEIADDGNTDNHVLSEISNVWDST</sequence>
<accession>A0A6A5SC90</accession>
<evidence type="ECO:0000313" key="2">
    <source>
        <dbReference type="EMBL" id="KAF1938231.1"/>
    </source>
</evidence>
<protein>
    <submittedName>
        <fullName evidence="2">Uncharacterized protein</fullName>
    </submittedName>
</protein>
<evidence type="ECO:0000256" key="1">
    <source>
        <dbReference type="SAM" id="Coils"/>
    </source>
</evidence>